<dbReference type="STRING" id="286727.SAMN02982917_3965"/>
<gene>
    <name evidence="1" type="ORF">SAMN02982917_3965</name>
</gene>
<dbReference type="InterPro" id="IPR039065">
    <property type="entry name" value="AcoX-like"/>
</dbReference>
<organism evidence="1 2">
    <name type="scientific">Azospirillum oryzae</name>
    <dbReference type="NCBI Taxonomy" id="286727"/>
    <lineage>
        <taxon>Bacteria</taxon>
        <taxon>Pseudomonadati</taxon>
        <taxon>Pseudomonadota</taxon>
        <taxon>Alphaproteobacteria</taxon>
        <taxon>Rhodospirillales</taxon>
        <taxon>Azospirillaceae</taxon>
        <taxon>Azospirillum</taxon>
    </lineage>
</organism>
<dbReference type="GO" id="GO:0003951">
    <property type="term" value="F:NAD+ kinase activity"/>
    <property type="evidence" value="ECO:0007669"/>
    <property type="project" value="InterPro"/>
</dbReference>
<proteinExistence type="predicted"/>
<keyword evidence="1" id="KW-0808">Transferase</keyword>
<dbReference type="InterPro" id="IPR017438">
    <property type="entry name" value="ATP-NAD_kinase_N"/>
</dbReference>
<dbReference type="Pfam" id="PF01513">
    <property type="entry name" value="NAD_kinase"/>
    <property type="match status" value="1"/>
</dbReference>
<name>A0A1X7GJZ7_9PROT</name>
<dbReference type="OrthoDB" id="4292700at2"/>
<dbReference type="InterPro" id="IPR016064">
    <property type="entry name" value="NAD/diacylglycerol_kinase_sf"/>
</dbReference>
<dbReference type="SUPFAM" id="SSF111331">
    <property type="entry name" value="NAD kinase/diacylglycerol kinase-like"/>
    <property type="match status" value="1"/>
</dbReference>
<dbReference type="GO" id="GO:0005524">
    <property type="term" value="F:ATP binding"/>
    <property type="evidence" value="ECO:0007669"/>
    <property type="project" value="UniProtKB-ARBA"/>
</dbReference>
<dbReference type="PANTHER" id="PTHR40697:SF3">
    <property type="entry name" value="ACETOIN CATABOLISM PROTEIN X"/>
    <property type="match status" value="1"/>
</dbReference>
<dbReference type="GO" id="GO:0006741">
    <property type="term" value="P:NADP+ biosynthetic process"/>
    <property type="evidence" value="ECO:0007669"/>
    <property type="project" value="InterPro"/>
</dbReference>
<dbReference type="AlphaFoldDB" id="A0A1X7GJZ7"/>
<sequence length="359" mass="38062">MAPVVGIVANPVSARDIRRVVANATSLQIADRANILLRVLAALHACGVRDVLMMPENGGIRAHVERGMMRARSRGEDIYPALHPVSMPITGTVADTHRATAEMRRAGVSALVVLGGDGTHRAVAAECGTVPIAGISTGTNNAFPEHREPTITGLATGLAVTGRVPPHIAFAANKRIDVSLDRGANGDAVSDMALVDVALVTERYIGARALWRTENFRELYVTFADPEVIGMSAIAGLLEPVGRDESGGLMVRLSPDANHQGDCRKAATTLHAPIAPGMMARVGVTDWRRMPADVAFVPEVTAGSIALDGERELSFTERDRLSLTLRDDAFRTVNVAAVMRHAGQNRLLTGTPVPVTAAF</sequence>
<dbReference type="Proteomes" id="UP000192936">
    <property type="component" value="Unassembled WGS sequence"/>
</dbReference>
<keyword evidence="1" id="KW-0418">Kinase</keyword>
<evidence type="ECO:0000313" key="1">
    <source>
        <dbReference type="EMBL" id="SMF70925.1"/>
    </source>
</evidence>
<dbReference type="GO" id="GO:0051287">
    <property type="term" value="F:NAD binding"/>
    <property type="evidence" value="ECO:0007669"/>
    <property type="project" value="UniProtKB-ARBA"/>
</dbReference>
<accession>A0A1X7GJZ7</accession>
<dbReference type="EMBL" id="FXAK01000007">
    <property type="protein sequence ID" value="SMF70925.1"/>
    <property type="molecule type" value="Genomic_DNA"/>
</dbReference>
<reference evidence="1 2" key="1">
    <citation type="submission" date="2017-04" db="EMBL/GenBank/DDBJ databases">
        <authorList>
            <person name="Afonso C.L."/>
            <person name="Miller P.J."/>
            <person name="Scott M.A."/>
            <person name="Spackman E."/>
            <person name="Goraichik I."/>
            <person name="Dimitrov K.M."/>
            <person name="Suarez D.L."/>
            <person name="Swayne D.E."/>
        </authorList>
    </citation>
    <scope>NUCLEOTIDE SEQUENCE [LARGE SCALE GENOMIC DNA]</scope>
    <source>
        <strain evidence="1 2">A2P</strain>
    </source>
</reference>
<dbReference type="PIRSF" id="PIRSF018567">
    <property type="entry name" value="AcoX"/>
    <property type="match status" value="1"/>
</dbReference>
<dbReference type="InterPro" id="IPR011391">
    <property type="entry name" value="AcoX_kinase"/>
</dbReference>
<dbReference type="PANTHER" id="PTHR40697">
    <property type="entry name" value="ACETOIN CATABOLISM PROTEIN X"/>
    <property type="match status" value="1"/>
</dbReference>
<dbReference type="InterPro" id="IPR002504">
    <property type="entry name" value="NADK"/>
</dbReference>
<protein>
    <submittedName>
        <fullName evidence="1">Predicted polyphosphate-or ATP-dependent NAD kinase</fullName>
    </submittedName>
</protein>
<dbReference type="RefSeq" id="WP_085088632.1">
    <property type="nucleotide sequence ID" value="NZ_FXAK01000007.1"/>
</dbReference>
<evidence type="ECO:0000313" key="2">
    <source>
        <dbReference type="Proteomes" id="UP000192936"/>
    </source>
</evidence>
<dbReference type="Gene3D" id="3.40.50.10330">
    <property type="entry name" value="Probable inorganic polyphosphate/atp-NAD kinase, domain 1"/>
    <property type="match status" value="1"/>
</dbReference>